<gene>
    <name evidence="1" type="ORF">Dsin_001331</name>
</gene>
<dbReference type="Proteomes" id="UP001281410">
    <property type="component" value="Unassembled WGS sequence"/>
</dbReference>
<dbReference type="AlphaFoldDB" id="A0AAE0EK73"/>
<comment type="caution">
    <text evidence="1">The sequence shown here is derived from an EMBL/GenBank/DDBJ whole genome shotgun (WGS) entry which is preliminary data.</text>
</comment>
<dbReference type="InterPro" id="IPR040256">
    <property type="entry name" value="At4g02000-like"/>
</dbReference>
<name>A0AAE0EK73_9ROSI</name>
<dbReference type="PANTHER" id="PTHR31286">
    <property type="entry name" value="GLYCINE-RICH CELL WALL STRUCTURAL PROTEIN 1.8-LIKE"/>
    <property type="match status" value="1"/>
</dbReference>
<evidence type="ECO:0000313" key="1">
    <source>
        <dbReference type="EMBL" id="KAK3229450.1"/>
    </source>
</evidence>
<protein>
    <recommendedName>
        <fullName evidence="3">DUF4283 domain-containing protein</fullName>
    </recommendedName>
</protein>
<reference evidence="1" key="1">
    <citation type="journal article" date="2023" name="Plant J.">
        <title>Genome sequences and population genomics provide insights into the demographic history, inbreeding, and mutation load of two 'living fossil' tree species of Dipteronia.</title>
        <authorList>
            <person name="Feng Y."/>
            <person name="Comes H.P."/>
            <person name="Chen J."/>
            <person name="Zhu S."/>
            <person name="Lu R."/>
            <person name="Zhang X."/>
            <person name="Li P."/>
            <person name="Qiu J."/>
            <person name="Olsen K.M."/>
            <person name="Qiu Y."/>
        </authorList>
    </citation>
    <scope>NUCLEOTIDE SEQUENCE</scope>
    <source>
        <strain evidence="1">NBL</strain>
    </source>
</reference>
<evidence type="ECO:0008006" key="3">
    <source>
        <dbReference type="Google" id="ProtNLM"/>
    </source>
</evidence>
<dbReference type="PANTHER" id="PTHR31286:SF99">
    <property type="entry name" value="DUF4283 DOMAIN-CONTAINING PROTEIN"/>
    <property type="match status" value="1"/>
</dbReference>
<proteinExistence type="predicted"/>
<accession>A0AAE0EK73</accession>
<keyword evidence="2" id="KW-1185">Reference proteome</keyword>
<dbReference type="EMBL" id="JANJYJ010000001">
    <property type="protein sequence ID" value="KAK3229450.1"/>
    <property type="molecule type" value="Genomic_DNA"/>
</dbReference>
<organism evidence="1 2">
    <name type="scientific">Dipteronia sinensis</name>
    <dbReference type="NCBI Taxonomy" id="43782"/>
    <lineage>
        <taxon>Eukaryota</taxon>
        <taxon>Viridiplantae</taxon>
        <taxon>Streptophyta</taxon>
        <taxon>Embryophyta</taxon>
        <taxon>Tracheophyta</taxon>
        <taxon>Spermatophyta</taxon>
        <taxon>Magnoliopsida</taxon>
        <taxon>eudicotyledons</taxon>
        <taxon>Gunneridae</taxon>
        <taxon>Pentapetalae</taxon>
        <taxon>rosids</taxon>
        <taxon>malvids</taxon>
        <taxon>Sapindales</taxon>
        <taxon>Sapindaceae</taxon>
        <taxon>Hippocastanoideae</taxon>
        <taxon>Acereae</taxon>
        <taxon>Dipteronia</taxon>
    </lineage>
</organism>
<sequence length="170" mass="19589">MNEMFVFSTHQEVKNNEVMKEKPHDTKFNAKRARAQEDIDDSYLRKTTSVSFKSKLLGSASLVIANQYLVVQKWRPNFVPSEDEIRQMPVWVRLSKRSMEWIDVDLLWNIGGMLGNTCKGDPITESQVRGRFVRICIEIDIAKPLKGALIIDDRIIKVENKSLGLICFKC</sequence>
<evidence type="ECO:0000313" key="2">
    <source>
        <dbReference type="Proteomes" id="UP001281410"/>
    </source>
</evidence>